<feature type="region of interest" description="Disordered" evidence="3">
    <location>
        <begin position="58"/>
        <end position="78"/>
    </location>
</feature>
<keyword evidence="4" id="KW-1133">Transmembrane helix</keyword>
<dbReference type="NCBIfam" id="NF047558">
    <property type="entry name" value="TPR_END_plus"/>
    <property type="match status" value="1"/>
</dbReference>
<dbReference type="InterPro" id="IPR011990">
    <property type="entry name" value="TPR-like_helical_dom_sf"/>
</dbReference>
<evidence type="ECO:0000256" key="4">
    <source>
        <dbReference type="SAM" id="Phobius"/>
    </source>
</evidence>
<reference evidence="5 6" key="1">
    <citation type="submission" date="2023-09" db="EMBL/GenBank/DDBJ databases">
        <authorList>
            <person name="Zhai L."/>
        </authorList>
    </citation>
    <scope>NUCLEOTIDE SEQUENCE [LARGE SCALE GENOMIC DNA]</scope>
    <source>
        <strain evidence="5 6">5 N-1</strain>
    </source>
</reference>
<comment type="caution">
    <text evidence="5">The sequence shown here is derived from an EMBL/GenBank/DDBJ whole genome shotgun (WGS) entry which is preliminary data.</text>
</comment>
<dbReference type="SUPFAM" id="SSF48452">
    <property type="entry name" value="TPR-like"/>
    <property type="match status" value="1"/>
</dbReference>
<keyword evidence="4" id="KW-0472">Membrane</keyword>
<feature type="transmembrane region" description="Helical" evidence="4">
    <location>
        <begin position="12"/>
        <end position="30"/>
    </location>
</feature>
<keyword evidence="2" id="KW-0802">TPR repeat</keyword>
<evidence type="ECO:0000256" key="1">
    <source>
        <dbReference type="ARBA" id="ARBA00022737"/>
    </source>
</evidence>
<sequence>MIGMKLPGSKKLKLTTLIILLAITLLILVFEGINNNKKGDVINKESIENAEILDENNVNLDKEHEDSKEEGKSKVENERERELYNEAYNLFFSGEYNKSIEKSNEIISEFPSSAKGYNIRGIAKSYNESFESGMKDIDKALEFEPQYGYAVFNKALTYELYGNLDEALLWYNKNLEIENYIWTYYGIASIYGRRGDAPNTIKYLSKAIEIDEVVKKEAQDEADFNPVRESKEFQDLINN</sequence>
<protein>
    <recommendedName>
        <fullName evidence="7">Tetratricopeptide repeat protein</fullName>
    </recommendedName>
</protein>
<evidence type="ECO:0000313" key="6">
    <source>
        <dbReference type="Proteomes" id="UP001256646"/>
    </source>
</evidence>
<dbReference type="InterPro" id="IPR019734">
    <property type="entry name" value="TPR_rpt"/>
</dbReference>
<evidence type="ECO:0000313" key="5">
    <source>
        <dbReference type="EMBL" id="MDR5588147.1"/>
    </source>
</evidence>
<dbReference type="PANTHER" id="PTHR44858:SF1">
    <property type="entry name" value="UDP-N-ACETYLGLUCOSAMINE--PEPTIDE N-ACETYLGLUCOSAMINYLTRANSFERASE SPINDLY-RELATED"/>
    <property type="match status" value="1"/>
</dbReference>
<dbReference type="InterPro" id="IPR050498">
    <property type="entry name" value="Ycf3"/>
</dbReference>
<evidence type="ECO:0000256" key="2">
    <source>
        <dbReference type="ARBA" id="ARBA00022803"/>
    </source>
</evidence>
<dbReference type="RefSeq" id="WP_252225164.1">
    <property type="nucleotide sequence ID" value="NZ_JAVJAN010000031.1"/>
</dbReference>
<keyword evidence="6" id="KW-1185">Reference proteome</keyword>
<name>A0ABU1EID0_9CLOT</name>
<dbReference type="Gene3D" id="1.25.40.10">
    <property type="entry name" value="Tetratricopeptide repeat domain"/>
    <property type="match status" value="1"/>
</dbReference>
<dbReference type="SMART" id="SM00028">
    <property type="entry name" value="TPR"/>
    <property type="match status" value="3"/>
</dbReference>
<gene>
    <name evidence="5" type="ORF">RGC78_11795</name>
</gene>
<organism evidence="5 6">
    <name type="scientific">Clostridium aquiflavi</name>
    <dbReference type="NCBI Taxonomy" id="3073603"/>
    <lineage>
        <taxon>Bacteria</taxon>
        <taxon>Bacillati</taxon>
        <taxon>Bacillota</taxon>
        <taxon>Clostridia</taxon>
        <taxon>Eubacteriales</taxon>
        <taxon>Clostridiaceae</taxon>
        <taxon>Clostridium</taxon>
    </lineage>
</organism>
<dbReference type="Proteomes" id="UP001256646">
    <property type="component" value="Unassembled WGS sequence"/>
</dbReference>
<evidence type="ECO:0000256" key="3">
    <source>
        <dbReference type="SAM" id="MobiDB-lite"/>
    </source>
</evidence>
<keyword evidence="1" id="KW-0677">Repeat</keyword>
<dbReference type="EMBL" id="JAVJAN010000031">
    <property type="protein sequence ID" value="MDR5588147.1"/>
    <property type="molecule type" value="Genomic_DNA"/>
</dbReference>
<keyword evidence="4" id="KW-0812">Transmembrane</keyword>
<accession>A0ABU1EID0</accession>
<feature type="compositionally biased region" description="Basic and acidic residues" evidence="3">
    <location>
        <begin position="60"/>
        <end position="78"/>
    </location>
</feature>
<dbReference type="PANTHER" id="PTHR44858">
    <property type="entry name" value="TETRATRICOPEPTIDE REPEAT PROTEIN 6"/>
    <property type="match status" value="1"/>
</dbReference>
<evidence type="ECO:0008006" key="7">
    <source>
        <dbReference type="Google" id="ProtNLM"/>
    </source>
</evidence>
<proteinExistence type="predicted"/>